<dbReference type="InterPro" id="IPR026870">
    <property type="entry name" value="Zinc_ribbon_dom"/>
</dbReference>
<dbReference type="EMBL" id="PPTO01000034">
    <property type="protein sequence ID" value="RDB54360.1"/>
    <property type="molecule type" value="Genomic_DNA"/>
</dbReference>
<dbReference type="Pfam" id="PF13240">
    <property type="entry name" value="Zn_Ribbon_1"/>
    <property type="match status" value="1"/>
</dbReference>
<evidence type="ECO:0000313" key="2">
    <source>
        <dbReference type="EMBL" id="RDB54360.1"/>
    </source>
</evidence>
<reference evidence="2 3" key="1">
    <citation type="journal article" date="2018" name="Elife">
        <title>Discovery and characterization of a prevalent human gut bacterial enzyme sufficient for the inactivation of a family of plant toxins.</title>
        <authorList>
            <person name="Koppel N."/>
            <person name="Bisanz J.E."/>
            <person name="Pandelia M.E."/>
            <person name="Turnbaugh P.J."/>
            <person name="Balskus E.P."/>
        </authorList>
    </citation>
    <scope>NUCLEOTIDE SEQUENCE [LARGE SCALE GENOMIC DNA]</scope>
    <source>
        <strain evidence="2 3">OB21 GAM31</strain>
    </source>
</reference>
<protein>
    <recommendedName>
        <fullName evidence="1">Zinc-ribbon domain-containing protein</fullName>
    </recommendedName>
</protein>
<dbReference type="Proteomes" id="UP000253975">
    <property type="component" value="Unassembled WGS sequence"/>
</dbReference>
<evidence type="ECO:0000313" key="3">
    <source>
        <dbReference type="Proteomes" id="UP000253975"/>
    </source>
</evidence>
<gene>
    <name evidence="2" type="ORF">C1881_10455</name>
</gene>
<organism evidence="2 3">
    <name type="scientific">Slackia isoflavoniconvertens</name>
    <dbReference type="NCBI Taxonomy" id="572010"/>
    <lineage>
        <taxon>Bacteria</taxon>
        <taxon>Bacillati</taxon>
        <taxon>Actinomycetota</taxon>
        <taxon>Coriobacteriia</taxon>
        <taxon>Eggerthellales</taxon>
        <taxon>Eggerthellaceae</taxon>
        <taxon>Slackia</taxon>
    </lineage>
</organism>
<name>A0A369L403_9ACTN</name>
<feature type="domain" description="Zinc-ribbon" evidence="1">
    <location>
        <begin position="3"/>
        <end position="24"/>
    </location>
</feature>
<proteinExistence type="predicted"/>
<evidence type="ECO:0000259" key="1">
    <source>
        <dbReference type="Pfam" id="PF13240"/>
    </source>
</evidence>
<sequence>MNCPNCGKESVEGAKFCESCGAPLVSEVSKPAAPVPP</sequence>
<accession>A0A369L403</accession>
<feature type="non-terminal residue" evidence="2">
    <location>
        <position position="37"/>
    </location>
</feature>
<comment type="caution">
    <text evidence="2">The sequence shown here is derived from an EMBL/GenBank/DDBJ whole genome shotgun (WGS) entry which is preliminary data.</text>
</comment>
<dbReference type="AlphaFoldDB" id="A0A369L403"/>